<evidence type="ECO:0000313" key="1">
    <source>
        <dbReference type="EMBL" id="GIN94820.1"/>
    </source>
</evidence>
<proteinExistence type="predicted"/>
<dbReference type="RefSeq" id="WP_212952959.1">
    <property type="nucleotide sequence ID" value="NZ_BORJ01000001.1"/>
</dbReference>
<name>A0ABQ4KS49_SIMTE</name>
<comment type="caution">
    <text evidence="1">The sequence shown here is derived from an EMBL/GenBank/DDBJ whole genome shotgun (WGS) entry which is preliminary data.</text>
</comment>
<dbReference type="EMBL" id="BORJ01000001">
    <property type="protein sequence ID" value="GIN94820.1"/>
    <property type="molecule type" value="Genomic_DNA"/>
</dbReference>
<reference evidence="1 2" key="1">
    <citation type="submission" date="2021-03" db="EMBL/GenBank/DDBJ databases">
        <title>Antimicrobial resistance genes in bacteria isolated from Japanese honey, and their potential for conferring macrolide and lincosamide resistance in the American foulbrood pathogen Paenibacillus larvae.</title>
        <authorList>
            <person name="Okamoto M."/>
            <person name="Kumagai M."/>
            <person name="Kanamori H."/>
            <person name="Takamatsu D."/>
        </authorList>
    </citation>
    <scope>NUCLEOTIDE SEQUENCE [LARGE SCALE GENOMIC DNA]</scope>
    <source>
        <strain evidence="1 2">J6TS1</strain>
    </source>
</reference>
<evidence type="ECO:0000313" key="2">
    <source>
        <dbReference type="Proteomes" id="UP000680670"/>
    </source>
</evidence>
<organism evidence="1 2">
    <name type="scientific">Siminovitchia terrae</name>
    <name type="common">Bacillus terrae</name>
    <dbReference type="NCBI Taxonomy" id="1914933"/>
    <lineage>
        <taxon>Bacteria</taxon>
        <taxon>Bacillati</taxon>
        <taxon>Bacillota</taxon>
        <taxon>Bacilli</taxon>
        <taxon>Bacillales</taxon>
        <taxon>Bacillaceae</taxon>
        <taxon>Siminovitchia</taxon>
    </lineage>
</organism>
<accession>A0ABQ4KS49</accession>
<protein>
    <submittedName>
        <fullName evidence="1">Uncharacterized protein</fullName>
    </submittedName>
</protein>
<dbReference type="Proteomes" id="UP000680670">
    <property type="component" value="Unassembled WGS sequence"/>
</dbReference>
<sequence length="145" mass="16878">MKLEIVRRNENIVKGEVASVQVHYKLFNDDYKSMHNGFIETENRASDIAKLKQIVRVNGILREKGCWGYKEREPPLDYGTASIHMLLFYQLSTYRLKSWTKSYNVLIRILSGWLAYSLLHKLSVLFPGQSFLSDRGTFFLEKTPA</sequence>
<keyword evidence="2" id="KW-1185">Reference proteome</keyword>
<gene>
    <name evidence="1" type="ORF">J6TS1_06900</name>
</gene>